<comment type="caution">
    <text evidence="2">The sequence shown here is derived from an EMBL/GenBank/DDBJ whole genome shotgun (WGS) entry which is preliminary data.</text>
</comment>
<dbReference type="OrthoDB" id="2448606at2759"/>
<accession>A0A9N9DHJ2</accession>
<dbReference type="Proteomes" id="UP000789739">
    <property type="component" value="Unassembled WGS sequence"/>
</dbReference>
<gene>
    <name evidence="2" type="ORF">PBRASI_LOCUS9499</name>
</gene>
<feature type="non-terminal residue" evidence="2">
    <location>
        <position position="1"/>
    </location>
</feature>
<feature type="compositionally biased region" description="Basic and acidic residues" evidence="1">
    <location>
        <begin position="138"/>
        <end position="148"/>
    </location>
</feature>
<keyword evidence="3" id="KW-1185">Reference proteome</keyword>
<feature type="compositionally biased region" description="Acidic residues" evidence="1">
    <location>
        <begin position="155"/>
        <end position="172"/>
    </location>
</feature>
<evidence type="ECO:0000313" key="2">
    <source>
        <dbReference type="EMBL" id="CAG8635806.1"/>
    </source>
</evidence>
<name>A0A9N9DHJ2_9GLOM</name>
<feature type="region of interest" description="Disordered" evidence="1">
    <location>
        <begin position="138"/>
        <end position="172"/>
    </location>
</feature>
<dbReference type="EMBL" id="CAJVPI010002108">
    <property type="protein sequence ID" value="CAG8635806.1"/>
    <property type="molecule type" value="Genomic_DNA"/>
</dbReference>
<evidence type="ECO:0000256" key="1">
    <source>
        <dbReference type="SAM" id="MobiDB-lite"/>
    </source>
</evidence>
<organism evidence="2 3">
    <name type="scientific">Paraglomus brasilianum</name>
    <dbReference type="NCBI Taxonomy" id="144538"/>
    <lineage>
        <taxon>Eukaryota</taxon>
        <taxon>Fungi</taxon>
        <taxon>Fungi incertae sedis</taxon>
        <taxon>Mucoromycota</taxon>
        <taxon>Glomeromycotina</taxon>
        <taxon>Glomeromycetes</taxon>
        <taxon>Paraglomerales</taxon>
        <taxon>Paraglomeraceae</taxon>
        <taxon>Paraglomus</taxon>
    </lineage>
</organism>
<proteinExistence type="predicted"/>
<evidence type="ECO:0000313" key="3">
    <source>
        <dbReference type="Proteomes" id="UP000789739"/>
    </source>
</evidence>
<protein>
    <submittedName>
        <fullName evidence="2">9194_t:CDS:1</fullName>
    </submittedName>
</protein>
<dbReference type="AlphaFoldDB" id="A0A9N9DHJ2"/>
<sequence>MGDPQTYFEEHATWSLISFLQYRRQYAKDFTRDKLNEHRTYTKGLERIISNNESKEKCAQAQKCLNEFNDEKSSHEVDAFWMSDSIKLTKLSYAKSALDKTIEETKEIRSIVSDETIFTLRDDNAFLYVNTPESKRVLDRDCESDEKPRKRTKTEDDDYYDDESESDESDDECGLRLNVEEMGFDEYVDRNDIPFIFKTKNISALFESYRSKVLAHAQNSDLIMTKNYHEILSLSHILLLQMDNYSEMQVKTFSRETLEDLRKDIKSKLIGKEKVALDDNDGGLHELRETITESFSKEFNSTAEKEFLRRMKFLFERLSYTIPLHPLKEIISEGTLVANIISPILRIFFHDSYIHPTIWPNTSSTSAKIRKLAIGDPSRAKQPDMIGKTVNNGKFVYETMFGEVTGEGKNNTEKKNLIDLVRLGIFMKDSLDNISRKTGVNRIFSWQVIVTKWTGYMMTLISPGIYVMIDTGSVDLPRSFEVCNTFLTGLDTMFAFQIAYEKTIKDILSIMNKSEEFESDDNFKGWHRSTLGTPLFKRI</sequence>
<reference evidence="2" key="1">
    <citation type="submission" date="2021-06" db="EMBL/GenBank/DDBJ databases">
        <authorList>
            <person name="Kallberg Y."/>
            <person name="Tangrot J."/>
            <person name="Rosling A."/>
        </authorList>
    </citation>
    <scope>NUCLEOTIDE SEQUENCE</scope>
    <source>
        <strain evidence="2">BR232B</strain>
    </source>
</reference>